<dbReference type="RefSeq" id="WP_128208769.1">
    <property type="nucleotide sequence ID" value="NZ_JBHRSO010000018.1"/>
</dbReference>
<comment type="subcellular location">
    <subcellularLocation>
        <location evidence="1 12">Cytoplasm</location>
    </subcellularLocation>
</comment>
<dbReference type="PANTHER" id="PTHR33202">
    <property type="entry name" value="ZINC UPTAKE REGULATION PROTEIN"/>
    <property type="match status" value="1"/>
</dbReference>
<evidence type="ECO:0000313" key="17">
    <source>
        <dbReference type="Proteomes" id="UP000284476"/>
    </source>
</evidence>
<evidence type="ECO:0000256" key="5">
    <source>
        <dbReference type="ARBA" id="ARBA00022723"/>
    </source>
</evidence>
<evidence type="ECO:0000256" key="10">
    <source>
        <dbReference type="ARBA" id="ARBA00023163"/>
    </source>
</evidence>
<gene>
    <name evidence="12" type="primary">fur</name>
    <name evidence="15" type="ORF">D2T29_00880</name>
    <name evidence="14" type="ORF">D2T30_10110</name>
    <name evidence="13" type="ORF">D2T33_12235</name>
</gene>
<evidence type="ECO:0000313" key="13">
    <source>
        <dbReference type="EMBL" id="RWR11089.1"/>
    </source>
</evidence>
<dbReference type="Proteomes" id="UP000284476">
    <property type="component" value="Unassembled WGS sequence"/>
</dbReference>
<evidence type="ECO:0000256" key="1">
    <source>
        <dbReference type="ARBA" id="ARBA00004496"/>
    </source>
</evidence>
<evidence type="ECO:0000256" key="2">
    <source>
        <dbReference type="ARBA" id="ARBA00007957"/>
    </source>
</evidence>
<accession>A0A443KQ78</accession>
<dbReference type="EMBL" id="SAUY01000001">
    <property type="protein sequence ID" value="RWR35062.1"/>
    <property type="molecule type" value="Genomic_DNA"/>
</dbReference>
<evidence type="ECO:0000256" key="3">
    <source>
        <dbReference type="ARBA" id="ARBA00022490"/>
    </source>
</evidence>
<keyword evidence="18" id="KW-1185">Reference proteome</keyword>
<keyword evidence="9 12" id="KW-0238">DNA-binding</keyword>
<comment type="cofactor">
    <cofactor evidence="11">
        <name>Zn(2+)</name>
        <dbReference type="ChEBI" id="CHEBI:29105"/>
    </cofactor>
    <text evidence="11">Binds 1 zinc ion per subunit.</text>
</comment>
<dbReference type="GO" id="GO:0003700">
    <property type="term" value="F:DNA-binding transcription factor activity"/>
    <property type="evidence" value="ECO:0007669"/>
    <property type="project" value="UniProtKB-UniRule"/>
</dbReference>
<keyword evidence="8 12" id="KW-0805">Transcription regulation</keyword>
<dbReference type="InterPro" id="IPR036390">
    <property type="entry name" value="WH_DNA-bd_sf"/>
</dbReference>
<dbReference type="GO" id="GO:0005737">
    <property type="term" value="C:cytoplasm"/>
    <property type="evidence" value="ECO:0007669"/>
    <property type="project" value="UniProtKB-SubCell"/>
</dbReference>
<keyword evidence="4 12" id="KW-0678">Repressor</keyword>
<evidence type="ECO:0000256" key="7">
    <source>
        <dbReference type="ARBA" id="ARBA00023004"/>
    </source>
</evidence>
<keyword evidence="10 12" id="KW-0804">Transcription</keyword>
<evidence type="ECO:0000256" key="6">
    <source>
        <dbReference type="ARBA" id="ARBA00022833"/>
    </source>
</evidence>
<feature type="binding site" evidence="11">
    <location>
        <position position="104"/>
    </location>
    <ligand>
        <name>Zn(2+)</name>
        <dbReference type="ChEBI" id="CHEBI:29105"/>
    </ligand>
</feature>
<dbReference type="InterPro" id="IPR036388">
    <property type="entry name" value="WH-like_DNA-bd_sf"/>
</dbReference>
<comment type="caution">
    <text evidence="14">The sequence shown here is derived from an EMBL/GenBank/DDBJ whole genome shotgun (WGS) entry which is preliminary data.</text>
</comment>
<dbReference type="Gene3D" id="1.10.10.10">
    <property type="entry name" value="Winged helix-like DNA-binding domain superfamily/Winged helix DNA-binding domain"/>
    <property type="match status" value="1"/>
</dbReference>
<evidence type="ECO:0000256" key="12">
    <source>
        <dbReference type="RuleBase" id="RU364037"/>
    </source>
</evidence>
<evidence type="ECO:0000313" key="15">
    <source>
        <dbReference type="EMBL" id="RWR35062.1"/>
    </source>
</evidence>
<keyword evidence="6 11" id="KW-0862">Zinc</keyword>
<dbReference type="EMBL" id="SAUZ01000010">
    <property type="protein sequence ID" value="RWR21185.1"/>
    <property type="molecule type" value="Genomic_DNA"/>
</dbReference>
<evidence type="ECO:0000256" key="9">
    <source>
        <dbReference type="ARBA" id="ARBA00023125"/>
    </source>
</evidence>
<dbReference type="Pfam" id="PF01475">
    <property type="entry name" value="FUR"/>
    <property type="match status" value="1"/>
</dbReference>
<evidence type="ECO:0000256" key="8">
    <source>
        <dbReference type="ARBA" id="ARBA00023015"/>
    </source>
</evidence>
<name>A0A443JKR2_9RHOB</name>
<dbReference type="EMBL" id="SAUW01000011">
    <property type="protein sequence ID" value="RWR11089.1"/>
    <property type="molecule type" value="Genomic_DNA"/>
</dbReference>
<protein>
    <recommendedName>
        <fullName evidence="12">Ferric uptake regulation protein</fullName>
    </recommendedName>
</protein>
<evidence type="ECO:0000313" key="16">
    <source>
        <dbReference type="Proteomes" id="UP000284451"/>
    </source>
</evidence>
<dbReference type="SUPFAM" id="SSF46785">
    <property type="entry name" value="Winged helix' DNA-binding domain"/>
    <property type="match status" value="1"/>
</dbReference>
<keyword evidence="5 11" id="KW-0479">Metal-binding</keyword>
<evidence type="ECO:0000256" key="4">
    <source>
        <dbReference type="ARBA" id="ARBA00022491"/>
    </source>
</evidence>
<dbReference type="CDD" id="cd07153">
    <property type="entry name" value="Fur_like"/>
    <property type="match status" value="1"/>
</dbReference>
<organism evidence="14 17">
    <name type="scientific">Paenirhodobacter populi</name>
    <dbReference type="NCBI Taxonomy" id="2306993"/>
    <lineage>
        <taxon>Bacteria</taxon>
        <taxon>Pseudomonadati</taxon>
        <taxon>Pseudomonadota</taxon>
        <taxon>Alphaproteobacteria</taxon>
        <taxon>Rhodobacterales</taxon>
        <taxon>Rhodobacter group</taxon>
        <taxon>Paenirhodobacter</taxon>
    </lineage>
</organism>
<dbReference type="GO" id="GO:0008270">
    <property type="term" value="F:zinc ion binding"/>
    <property type="evidence" value="ECO:0007669"/>
    <property type="project" value="TreeGrafter"/>
</dbReference>
<reference evidence="16 17" key="2">
    <citation type="submission" date="2019-01" db="EMBL/GenBank/DDBJ databases">
        <authorList>
            <person name="Li Y."/>
        </authorList>
    </citation>
    <scope>NUCLEOTIDE SEQUENCE [LARGE SCALE GENOMIC DNA]</scope>
    <source>
        <strain evidence="15 16">07D10-4-3</strain>
        <strain evidence="13 18">2D-5</strain>
        <strain evidence="14 17">SK2B-1</strain>
    </source>
</reference>
<evidence type="ECO:0000313" key="18">
    <source>
        <dbReference type="Proteomes" id="UP000285710"/>
    </source>
</evidence>
<dbReference type="GO" id="GO:0045892">
    <property type="term" value="P:negative regulation of DNA-templated transcription"/>
    <property type="evidence" value="ECO:0007669"/>
    <property type="project" value="TreeGrafter"/>
</dbReference>
<comment type="similarity">
    <text evidence="2 12">Belongs to the Fur family.</text>
</comment>
<dbReference type="Proteomes" id="UP000284451">
    <property type="component" value="Unassembled WGS sequence"/>
</dbReference>
<feature type="binding site" evidence="11">
    <location>
        <position position="144"/>
    </location>
    <ligand>
        <name>Zn(2+)</name>
        <dbReference type="ChEBI" id="CHEBI:29105"/>
    </ligand>
</feature>
<dbReference type="Proteomes" id="UP000285710">
    <property type="component" value="Unassembled WGS sequence"/>
</dbReference>
<dbReference type="GO" id="GO:1900376">
    <property type="term" value="P:regulation of secondary metabolite biosynthetic process"/>
    <property type="evidence" value="ECO:0007669"/>
    <property type="project" value="TreeGrafter"/>
</dbReference>
<comment type="subunit">
    <text evidence="12">Homodimer.</text>
</comment>
<sequence length="159" mass="17784">MTHSTAHDSHHHAHDWAQLLRGRGLRATAQRMAVLEFLHDHPHSDAETVFQAIRPALPTVSLQAVHLIVQDLSGKGLIRRISLPDSASARYETRIEDNHHHIQCIHCGRIEDVDCVVGHAPCLEPDDTHGMRIIEASIVFRGICQDCDALINQQAKEKP</sequence>
<evidence type="ECO:0000256" key="11">
    <source>
        <dbReference type="PIRSR" id="PIRSR602481-1"/>
    </source>
</evidence>
<dbReference type="InterPro" id="IPR043135">
    <property type="entry name" value="Fur_C"/>
</dbReference>
<dbReference type="GO" id="GO:0000976">
    <property type="term" value="F:transcription cis-regulatory region binding"/>
    <property type="evidence" value="ECO:0007669"/>
    <property type="project" value="TreeGrafter"/>
</dbReference>
<dbReference type="AlphaFoldDB" id="A0A443JKR2"/>
<reference evidence="16 17" key="1">
    <citation type="submission" date="2019-01" db="EMBL/GenBank/DDBJ databases">
        <title>Sinorhodobacter populi sp. nov. isolated from the symptomatic bark tissue of Populus euramericana canker.</title>
        <authorList>
            <person name="Xu G."/>
        </authorList>
    </citation>
    <scope>NUCLEOTIDE SEQUENCE [LARGE SCALE GENOMIC DNA]</scope>
    <source>
        <strain evidence="15 16">07D10-4-3</strain>
        <strain evidence="13 18">2D-5</strain>
        <strain evidence="14 17">SK2B-1</strain>
    </source>
</reference>
<dbReference type="PANTHER" id="PTHR33202:SF18">
    <property type="entry name" value="TRANSCRIPTIONAL REGULATOR FURA"/>
    <property type="match status" value="1"/>
</dbReference>
<proteinExistence type="inferred from homology"/>
<keyword evidence="7 12" id="KW-0408">Iron</keyword>
<keyword evidence="3 12" id="KW-0963">Cytoplasm</keyword>
<feature type="binding site" evidence="11">
    <location>
        <position position="147"/>
    </location>
    <ligand>
        <name>Zn(2+)</name>
        <dbReference type="ChEBI" id="CHEBI:29105"/>
    </ligand>
</feature>
<accession>A0A443JKR2</accession>
<feature type="binding site" evidence="11">
    <location>
        <position position="107"/>
    </location>
    <ligand>
        <name>Zn(2+)</name>
        <dbReference type="ChEBI" id="CHEBI:29105"/>
    </ligand>
</feature>
<accession>A0A443ITR3</accession>
<dbReference type="Gene3D" id="3.30.1490.190">
    <property type="match status" value="1"/>
</dbReference>
<dbReference type="InterPro" id="IPR002481">
    <property type="entry name" value="FUR"/>
</dbReference>
<evidence type="ECO:0000313" key="14">
    <source>
        <dbReference type="EMBL" id="RWR21185.1"/>
    </source>
</evidence>